<evidence type="ECO:0000256" key="1">
    <source>
        <dbReference type="SAM" id="Phobius"/>
    </source>
</evidence>
<keyword evidence="3" id="KW-1185">Reference proteome</keyword>
<dbReference type="PANTHER" id="PTHR38775">
    <property type="entry name" value="INNER MEMBRANE PROTEIN-RELATED"/>
    <property type="match status" value="1"/>
</dbReference>
<feature type="transmembrane region" description="Helical" evidence="1">
    <location>
        <begin position="35"/>
        <end position="55"/>
    </location>
</feature>
<reference evidence="2 3" key="1">
    <citation type="journal article" date="2020" name="Insects">
        <title>Bacteria Belonging to Pseudomonas typographi sp. nov. from the Bark Beetle Ips typographus Have Genomic Potential to Aid in the Host Ecology.</title>
        <authorList>
            <person name="Peral-Aranega E."/>
            <person name="Saati-Santamaria Z."/>
            <person name="Kolarik M."/>
            <person name="Rivas R."/>
            <person name="Garcia-Fraile P."/>
        </authorList>
    </citation>
    <scope>NUCLEOTIDE SEQUENCE [LARGE SCALE GENOMIC DNA]</scope>
    <source>
        <strain evidence="2 3">CA3A</strain>
    </source>
</reference>
<keyword evidence="1" id="KW-1133">Transmembrane helix</keyword>
<keyword evidence="1" id="KW-0812">Transmembrane</keyword>
<accession>A0ABR7Z817</accession>
<feature type="transmembrane region" description="Helical" evidence="1">
    <location>
        <begin position="12"/>
        <end position="29"/>
    </location>
</feature>
<evidence type="ECO:0000313" key="2">
    <source>
        <dbReference type="EMBL" id="MBD1601676.1"/>
    </source>
</evidence>
<dbReference type="RefSeq" id="WP_190425367.1">
    <property type="nucleotide sequence ID" value="NZ_JAAOCA010000039.1"/>
</dbReference>
<gene>
    <name evidence="2" type="ORF">HAQ05_23655</name>
</gene>
<comment type="caution">
    <text evidence="2">The sequence shown here is derived from an EMBL/GenBank/DDBJ whole genome shotgun (WGS) entry which is preliminary data.</text>
</comment>
<dbReference type="Pfam" id="PF06611">
    <property type="entry name" value="DUF1145"/>
    <property type="match status" value="1"/>
</dbReference>
<proteinExistence type="predicted"/>
<protein>
    <submittedName>
        <fullName evidence="2">DUF1145 domain-containing protein</fullName>
    </submittedName>
</protein>
<keyword evidence="1" id="KW-0472">Membrane</keyword>
<evidence type="ECO:0000313" key="3">
    <source>
        <dbReference type="Proteomes" id="UP000805841"/>
    </source>
</evidence>
<dbReference type="EMBL" id="JAAOCA010000039">
    <property type="protein sequence ID" value="MBD1601676.1"/>
    <property type="molecule type" value="Genomic_DNA"/>
</dbReference>
<organism evidence="2 3">
    <name type="scientific">Pseudomonas typographi</name>
    <dbReference type="NCBI Taxonomy" id="2715964"/>
    <lineage>
        <taxon>Bacteria</taxon>
        <taxon>Pseudomonadati</taxon>
        <taxon>Pseudomonadota</taxon>
        <taxon>Gammaproteobacteria</taxon>
        <taxon>Pseudomonadales</taxon>
        <taxon>Pseudomonadaceae</taxon>
        <taxon>Pseudomonas</taxon>
    </lineage>
</organism>
<dbReference type="Proteomes" id="UP000805841">
    <property type="component" value="Unassembled WGS sequence"/>
</dbReference>
<sequence length="87" mass="10093">MLLGVFKALMLVFWWVVLVNLFMPMVWPFRAWVNLAGAAMLVLHVLELFAFNGHLRDRSHRNIDRMQVLLLGVFHIQSVPAPISRPQ</sequence>
<dbReference type="InterPro" id="IPR009525">
    <property type="entry name" value="DUF1145"/>
</dbReference>
<dbReference type="PANTHER" id="PTHR38775:SF1">
    <property type="entry name" value="INNER MEMBRANE PROTEIN"/>
    <property type="match status" value="1"/>
</dbReference>
<name>A0ABR7Z817_9PSED</name>